<protein>
    <submittedName>
        <fullName evidence="1">Uncharacterized protein</fullName>
    </submittedName>
</protein>
<organism evidence="1 2">
    <name type="scientific">Bradyrhizobium erythrophlei</name>
    <dbReference type="NCBI Taxonomy" id="1437360"/>
    <lineage>
        <taxon>Bacteria</taxon>
        <taxon>Pseudomonadati</taxon>
        <taxon>Pseudomonadota</taxon>
        <taxon>Alphaproteobacteria</taxon>
        <taxon>Hyphomicrobiales</taxon>
        <taxon>Nitrobacteraceae</taxon>
        <taxon>Bradyrhizobium</taxon>
    </lineage>
</organism>
<evidence type="ECO:0000313" key="1">
    <source>
        <dbReference type="EMBL" id="SEB96691.1"/>
    </source>
</evidence>
<reference evidence="1 2" key="1">
    <citation type="submission" date="2016-10" db="EMBL/GenBank/DDBJ databases">
        <authorList>
            <person name="de Groot N.N."/>
        </authorList>
    </citation>
    <scope>NUCLEOTIDE SEQUENCE [LARGE SCALE GENOMIC DNA]</scope>
    <source>
        <strain evidence="1 2">MT12</strain>
    </source>
</reference>
<evidence type="ECO:0000313" key="2">
    <source>
        <dbReference type="Proteomes" id="UP000198992"/>
    </source>
</evidence>
<dbReference type="AlphaFoldDB" id="A0A1H4NN92"/>
<name>A0A1H4NN92_9BRAD</name>
<proteinExistence type="predicted"/>
<sequence>MGTASLAASINANTHAARSDSSKCTNVRSMKMTAEIIRISQNGANRGSMRKLLAELAHCSLRTIDNWISKDRSIQFEQFFNLLDRTESAEGTAYFEAMWEQVPQRVRDRFFEAEALRRTLADRQRQREIEDRDAQARLRQLNMDLNASK</sequence>
<gene>
    <name evidence="1" type="ORF">SAMN05444164_0680</name>
</gene>
<dbReference type="EMBL" id="FNTH01000001">
    <property type="protein sequence ID" value="SEB96691.1"/>
    <property type="molecule type" value="Genomic_DNA"/>
</dbReference>
<dbReference type="Proteomes" id="UP000198992">
    <property type="component" value="Unassembled WGS sequence"/>
</dbReference>
<accession>A0A1H4NN92</accession>